<accession>A0A2U3K2V4</accession>
<dbReference type="AlphaFoldDB" id="A0A2U3K2V4"/>
<sequence>MKSREIGITGGQIDTMPTVAYLLGINEESYKNTVFGRNLLNTNKNFAVLANRQYVGEATNNQEQQEEIKGIDLADIIIRKNYFKEQGYK</sequence>
<reference evidence="2" key="1">
    <citation type="submission" date="2018-02" db="EMBL/GenBank/DDBJ databases">
        <authorList>
            <person name="Hausmann B."/>
        </authorList>
    </citation>
    <scope>NUCLEOTIDE SEQUENCE [LARGE SCALE GENOMIC DNA]</scope>
    <source>
        <strain evidence="2">Peat soil MAG SbF1</strain>
    </source>
</reference>
<evidence type="ECO:0000313" key="1">
    <source>
        <dbReference type="EMBL" id="SPF33983.1"/>
    </source>
</evidence>
<dbReference type="Proteomes" id="UP000238916">
    <property type="component" value="Unassembled WGS sequence"/>
</dbReference>
<evidence type="ECO:0000313" key="2">
    <source>
        <dbReference type="Proteomes" id="UP000238916"/>
    </source>
</evidence>
<dbReference type="InterPro" id="IPR017850">
    <property type="entry name" value="Alkaline_phosphatase_core_sf"/>
</dbReference>
<dbReference type="EMBL" id="OMOF01000032">
    <property type="protein sequence ID" value="SPF33983.1"/>
    <property type="molecule type" value="Genomic_DNA"/>
</dbReference>
<gene>
    <name evidence="1" type="ORF">SBF1_1270001</name>
</gene>
<organism evidence="1 2">
    <name type="scientific">Candidatus Desulfosporosinus infrequens</name>
    <dbReference type="NCBI Taxonomy" id="2043169"/>
    <lineage>
        <taxon>Bacteria</taxon>
        <taxon>Bacillati</taxon>
        <taxon>Bacillota</taxon>
        <taxon>Clostridia</taxon>
        <taxon>Eubacteriales</taxon>
        <taxon>Desulfitobacteriaceae</taxon>
        <taxon>Desulfosporosinus</taxon>
    </lineage>
</organism>
<dbReference type="SUPFAM" id="SSF53649">
    <property type="entry name" value="Alkaline phosphatase-like"/>
    <property type="match status" value="1"/>
</dbReference>
<protein>
    <submittedName>
        <fullName evidence="1">Uncharacterized protein</fullName>
    </submittedName>
</protein>
<proteinExistence type="predicted"/>
<name>A0A2U3K2V4_9FIRM</name>